<organism evidence="1 2">
    <name type="scientific">Nonomuraea solani</name>
    <dbReference type="NCBI Taxonomy" id="1144553"/>
    <lineage>
        <taxon>Bacteria</taxon>
        <taxon>Bacillati</taxon>
        <taxon>Actinomycetota</taxon>
        <taxon>Actinomycetes</taxon>
        <taxon>Streptosporangiales</taxon>
        <taxon>Streptosporangiaceae</taxon>
        <taxon>Nonomuraea</taxon>
    </lineage>
</organism>
<sequence length="147" mass="15735">MGAPVPDFLASGWAQSAPVSLRTLQRAFRRELTPAQLAAWRRGEEGRRAATVYLTRAPPTATKCGAYAAHVAIAAARQELLVLPVADRDRITELIHARVELARTAALLPATDAHTLLPALTRAAQRVEAAADAIARHPAATPKGRPR</sequence>
<protein>
    <submittedName>
        <fullName evidence="1">Uncharacterized protein</fullName>
    </submittedName>
</protein>
<dbReference type="RefSeq" id="WP_146104216.1">
    <property type="nucleotide sequence ID" value="NZ_FNVT01000037.1"/>
</dbReference>
<accession>A0A1H6EZW5</accession>
<evidence type="ECO:0000313" key="2">
    <source>
        <dbReference type="Proteomes" id="UP000236732"/>
    </source>
</evidence>
<dbReference type="Proteomes" id="UP000236732">
    <property type="component" value="Unassembled WGS sequence"/>
</dbReference>
<dbReference type="OrthoDB" id="52928at2"/>
<keyword evidence="2" id="KW-1185">Reference proteome</keyword>
<name>A0A1H6EZW5_9ACTN</name>
<proteinExistence type="predicted"/>
<gene>
    <name evidence="1" type="ORF">SAMN05444920_1378</name>
</gene>
<reference evidence="1 2" key="1">
    <citation type="submission" date="2016-10" db="EMBL/GenBank/DDBJ databases">
        <authorList>
            <person name="de Groot N.N."/>
        </authorList>
    </citation>
    <scope>NUCLEOTIDE SEQUENCE [LARGE SCALE GENOMIC DNA]</scope>
    <source>
        <strain evidence="1 2">CGMCC 4.7037</strain>
    </source>
</reference>
<evidence type="ECO:0000313" key="1">
    <source>
        <dbReference type="EMBL" id="SEH03448.1"/>
    </source>
</evidence>
<dbReference type="AlphaFoldDB" id="A0A1H6EZW5"/>
<dbReference type="EMBL" id="FNVT01000037">
    <property type="protein sequence ID" value="SEH03448.1"/>
    <property type="molecule type" value="Genomic_DNA"/>
</dbReference>